<comment type="function">
    <text evidence="8">Cell division protein that may be involved in stabilizing or promoting the assembly of the division complex.</text>
</comment>
<keyword evidence="2 8" id="KW-1003">Cell membrane</keyword>
<dbReference type="EMBL" id="BA000028">
    <property type="protein sequence ID" value="BAC13427.1"/>
    <property type="molecule type" value="Genomic_DNA"/>
</dbReference>
<dbReference type="OrthoDB" id="1819027at2"/>
<dbReference type="PROSITE" id="PS51779">
    <property type="entry name" value="POTRA"/>
    <property type="match status" value="1"/>
</dbReference>
<organism evidence="11 12">
    <name type="scientific">Oceanobacillus iheyensis (strain DSM 14371 / CIP 107618 / JCM 11309 / KCTC 3954 / HTE831)</name>
    <dbReference type="NCBI Taxonomy" id="221109"/>
    <lineage>
        <taxon>Bacteria</taxon>
        <taxon>Bacillati</taxon>
        <taxon>Bacillota</taxon>
        <taxon>Bacilli</taxon>
        <taxon>Bacillales</taxon>
        <taxon>Bacillaceae</taxon>
        <taxon>Oceanobacillus</taxon>
    </lineage>
</organism>
<dbReference type="PANTHER" id="PTHR37820:SF1">
    <property type="entry name" value="CELL DIVISION PROTEIN FTSQ"/>
    <property type="match status" value="1"/>
</dbReference>
<dbReference type="PANTHER" id="PTHR37820">
    <property type="entry name" value="CELL DIVISION PROTEIN DIVIB"/>
    <property type="match status" value="1"/>
</dbReference>
<dbReference type="KEGG" id="oih:OB1471"/>
<reference evidence="11 12" key="2">
    <citation type="journal article" date="2002" name="Nucleic Acids Res.">
        <title>Genome sequence of Oceanobacillus iheyensis isolated from the Iheya Ridge and its unexpected adaptive capabilities to extreme environments.</title>
        <authorList>
            <person name="Takami H."/>
            <person name="Takaki Y."/>
            <person name="Uchiyama I."/>
        </authorList>
    </citation>
    <scope>NUCLEOTIDE SEQUENCE [LARGE SCALE GENOMIC DNA]</scope>
    <source>
        <strain evidence="12">DSM 14371 / CIP 107618 / JCM 11309 / KCTC 3954 / HTE831</strain>
    </source>
</reference>
<dbReference type="InterPro" id="IPR005548">
    <property type="entry name" value="Cell_div_FtsQ/DivIB_C"/>
</dbReference>
<dbReference type="Gene3D" id="3.40.50.10960">
    <property type="match status" value="1"/>
</dbReference>
<dbReference type="AlphaFoldDB" id="Q8CXI4"/>
<dbReference type="Pfam" id="PF03799">
    <property type="entry name" value="FtsQ_DivIB_C"/>
    <property type="match status" value="1"/>
</dbReference>
<evidence type="ECO:0000256" key="5">
    <source>
        <dbReference type="ARBA" id="ARBA00022989"/>
    </source>
</evidence>
<dbReference type="Pfam" id="PF08478">
    <property type="entry name" value="POTRA_1"/>
    <property type="match status" value="1"/>
</dbReference>
<keyword evidence="4 8" id="KW-0812">Transmembrane</keyword>
<dbReference type="HAMAP" id="MF_00912">
    <property type="entry name" value="DivIB"/>
    <property type="match status" value="1"/>
</dbReference>
<dbReference type="InterPro" id="IPR013685">
    <property type="entry name" value="POTRA_FtsQ_type"/>
</dbReference>
<feature type="domain" description="POTRA" evidence="10">
    <location>
        <begin position="50"/>
        <end position="118"/>
    </location>
</feature>
<evidence type="ECO:0000256" key="4">
    <source>
        <dbReference type="ARBA" id="ARBA00022692"/>
    </source>
</evidence>
<evidence type="ECO:0000313" key="12">
    <source>
        <dbReference type="Proteomes" id="UP000000822"/>
    </source>
</evidence>
<gene>
    <name evidence="8 11" type="primary">divIB</name>
</gene>
<evidence type="ECO:0000256" key="6">
    <source>
        <dbReference type="ARBA" id="ARBA00023136"/>
    </source>
</evidence>
<dbReference type="HOGENOM" id="CLU_046278_2_1_9"/>
<dbReference type="Gene3D" id="3.10.20.310">
    <property type="entry name" value="membrane protein fhac"/>
    <property type="match status" value="1"/>
</dbReference>
<dbReference type="RefSeq" id="WP_011065872.1">
    <property type="nucleotide sequence ID" value="NC_004193.1"/>
</dbReference>
<protein>
    <recommendedName>
        <fullName evidence="8">Cell division protein DivIB</fullName>
    </recommendedName>
</protein>
<evidence type="ECO:0000256" key="3">
    <source>
        <dbReference type="ARBA" id="ARBA00022618"/>
    </source>
</evidence>
<feature type="transmembrane region" description="Helical" evidence="8">
    <location>
        <begin position="28"/>
        <end position="45"/>
    </location>
</feature>
<evidence type="ECO:0000256" key="7">
    <source>
        <dbReference type="ARBA" id="ARBA00023306"/>
    </source>
</evidence>
<evidence type="ECO:0000256" key="1">
    <source>
        <dbReference type="ARBA" id="ARBA00004370"/>
    </source>
</evidence>
<dbReference type="GO" id="GO:0032153">
    <property type="term" value="C:cell division site"/>
    <property type="evidence" value="ECO:0007669"/>
    <property type="project" value="UniProtKB-UniRule"/>
</dbReference>
<keyword evidence="12" id="KW-1185">Reference proteome</keyword>
<keyword evidence="3 8" id="KW-0132">Cell division</keyword>
<dbReference type="PhylomeDB" id="Q8CXI4"/>
<evidence type="ECO:0000313" key="11">
    <source>
        <dbReference type="EMBL" id="BAC13427.1"/>
    </source>
</evidence>
<feature type="region of interest" description="Disordered" evidence="9">
    <location>
        <begin position="249"/>
        <end position="271"/>
    </location>
</feature>
<dbReference type="GO" id="GO:0043093">
    <property type="term" value="P:FtsZ-dependent cytokinesis"/>
    <property type="evidence" value="ECO:0007669"/>
    <property type="project" value="UniProtKB-UniRule"/>
</dbReference>
<keyword evidence="7 8" id="KW-0131">Cell cycle</keyword>
<evidence type="ECO:0000256" key="2">
    <source>
        <dbReference type="ARBA" id="ARBA00022475"/>
    </source>
</evidence>
<dbReference type="InterPro" id="IPR026580">
    <property type="entry name" value="DivIB"/>
</dbReference>
<accession>Q8CXI4</accession>
<dbReference type="InterPro" id="IPR034746">
    <property type="entry name" value="POTRA"/>
</dbReference>
<keyword evidence="6 8" id="KW-0472">Membrane</keyword>
<comment type="similarity">
    <text evidence="8">Belongs to the FtsQ/DivIB family. DivIB subfamily.</text>
</comment>
<dbReference type="Proteomes" id="UP000000822">
    <property type="component" value="Chromosome"/>
</dbReference>
<dbReference type="STRING" id="221109.gene:10733711"/>
<keyword evidence="5 8" id="KW-1133">Transmembrane helix</keyword>
<name>Q8CXI4_OCEIH</name>
<reference evidence="11 12" key="1">
    <citation type="journal article" date="2001" name="FEMS Microbiol. Lett.">
        <title>Oceanobacillus iheyensis gen. nov., sp. nov., a deep-sea extremely halotolerant and alkaliphilic species isolated from a depth of 1050 m on the Iheya Ridge.</title>
        <authorList>
            <person name="Lu J."/>
            <person name="Nogi Y."/>
            <person name="Takami H."/>
        </authorList>
    </citation>
    <scope>NUCLEOTIDE SEQUENCE [LARGE SCALE GENOMIC DNA]</scope>
    <source>
        <strain evidence="12">DSM 14371 / CIP 107618 / JCM 11309 / KCTC 3954 / HTE831</strain>
    </source>
</reference>
<dbReference type="InterPro" id="IPR050487">
    <property type="entry name" value="FtsQ_DivIB"/>
</dbReference>
<evidence type="ECO:0000256" key="9">
    <source>
        <dbReference type="SAM" id="MobiDB-lite"/>
    </source>
</evidence>
<proteinExistence type="inferred from homology"/>
<dbReference type="eggNOG" id="COG1589">
    <property type="taxonomic scope" value="Bacteria"/>
</dbReference>
<evidence type="ECO:0000256" key="8">
    <source>
        <dbReference type="HAMAP-Rule" id="MF_00912"/>
    </source>
</evidence>
<sequence>MSDKNVVSIEDRIPKLKHARKKKANRRLIFYLSIFFLLIAVVVYLQSPLSHIRTIEVNGNTFLNEEKIIKYSELTTDTNIWTINTNSVEQAIAKDPVIKNIQVDRKFPSTVTLEVEEQPVIGYINDDSNYLPILGNGEILDDSNQGFTGNAPFLQGFDEEQLKQLATEMKDVPQSIMSLISEIHWVESEDDSNKIMLYMNDGYTVIGSLREISNKISVYPSIVSQLEPEDEGVIHIGVGVYFESYQDDQDVTELEVDETSGNDSEDGSEED</sequence>
<comment type="subcellular location">
    <subcellularLocation>
        <location evidence="8">Cell membrane</location>
        <topology evidence="8">Single-pass type II membrane protein</topology>
    </subcellularLocation>
    <subcellularLocation>
        <location evidence="1">Membrane</location>
    </subcellularLocation>
    <text evidence="8">Localizes to the division septum.</text>
</comment>
<dbReference type="GO" id="GO:0005886">
    <property type="term" value="C:plasma membrane"/>
    <property type="evidence" value="ECO:0007669"/>
    <property type="project" value="UniProtKB-SubCell"/>
</dbReference>
<evidence type="ECO:0000259" key="10">
    <source>
        <dbReference type="PROSITE" id="PS51779"/>
    </source>
</evidence>